<accession>A0A7W7Z8U1</accession>
<evidence type="ECO:0000259" key="8">
    <source>
        <dbReference type="PROSITE" id="PS51736"/>
    </source>
</evidence>
<keyword evidence="4" id="KW-0233">DNA recombination</keyword>
<proteinExistence type="inferred from homology"/>
<dbReference type="InterPro" id="IPR006118">
    <property type="entry name" value="Recombinase_CS"/>
</dbReference>
<evidence type="ECO:0000256" key="4">
    <source>
        <dbReference type="ARBA" id="ARBA00023172"/>
    </source>
</evidence>
<dbReference type="SMART" id="SM00857">
    <property type="entry name" value="Resolvase"/>
    <property type="match status" value="1"/>
</dbReference>
<dbReference type="PROSITE" id="PS51736">
    <property type="entry name" value="RECOMBINASES_3"/>
    <property type="match status" value="1"/>
</dbReference>
<evidence type="ECO:0000313" key="9">
    <source>
        <dbReference type="EMBL" id="MBB5055449.1"/>
    </source>
</evidence>
<dbReference type="EMBL" id="JACHIP010000001">
    <property type="protein sequence ID" value="MBB5055449.1"/>
    <property type="molecule type" value="Genomic_DNA"/>
</dbReference>
<reference evidence="9 10" key="1">
    <citation type="submission" date="2020-08" db="EMBL/GenBank/DDBJ databases">
        <title>Genomic Encyclopedia of Type Strains, Phase IV (KMG-V): Genome sequencing to study the core and pangenomes of soil and plant-associated prokaryotes.</title>
        <authorList>
            <person name="Whitman W."/>
        </authorList>
    </citation>
    <scope>NUCLEOTIDE SEQUENCE [LARGE SCALE GENOMIC DNA]</scope>
    <source>
        <strain evidence="9 10">M8UP14</strain>
    </source>
</reference>
<keyword evidence="2" id="KW-0229">DNA integration</keyword>
<dbReference type="Pfam" id="PF02796">
    <property type="entry name" value="HTH_7"/>
    <property type="match status" value="1"/>
</dbReference>
<name>A0A7W7Z8U1_9BACT</name>
<evidence type="ECO:0000256" key="5">
    <source>
        <dbReference type="PIRSR" id="PIRSR606118-50"/>
    </source>
</evidence>
<dbReference type="PROSITE" id="PS00398">
    <property type="entry name" value="RECOMBINASES_2"/>
    <property type="match status" value="1"/>
</dbReference>
<dbReference type="Pfam" id="PF00239">
    <property type="entry name" value="Resolvase"/>
    <property type="match status" value="1"/>
</dbReference>
<dbReference type="InterPro" id="IPR006119">
    <property type="entry name" value="Resolv_N"/>
</dbReference>
<dbReference type="GO" id="GO:0000150">
    <property type="term" value="F:DNA strand exchange activity"/>
    <property type="evidence" value="ECO:0007669"/>
    <property type="project" value="InterPro"/>
</dbReference>
<evidence type="ECO:0000256" key="3">
    <source>
        <dbReference type="ARBA" id="ARBA00023125"/>
    </source>
</evidence>
<sequence length="225" mass="25696">MNRTKPTKAPKPARSAQPTKALKSVRPAKGQCVGYIRVSTLDQREDRQLEGVRVDRRFVDHVSGKDVKRPQLTAMLSFVREGDTVVCHSMDRLGRNLDDLRKLVFGLTERGIRVEFRKENLIFTGEDSPMANLLLSVMGAIAEFERQLIRERQREGIELAKKRGVYKGRPRTLGAEIVASLVQRLELGEKPSTLAREFGISRMTLHRYRTKVSGEEAKIEEKKRR</sequence>
<evidence type="ECO:0000256" key="2">
    <source>
        <dbReference type="ARBA" id="ARBA00022908"/>
    </source>
</evidence>
<dbReference type="GO" id="GO:0015074">
    <property type="term" value="P:DNA integration"/>
    <property type="evidence" value="ECO:0007669"/>
    <property type="project" value="UniProtKB-KW"/>
</dbReference>
<dbReference type="PROSITE" id="PS00397">
    <property type="entry name" value="RECOMBINASES_1"/>
    <property type="match status" value="1"/>
</dbReference>
<dbReference type="SUPFAM" id="SSF46689">
    <property type="entry name" value="Homeodomain-like"/>
    <property type="match status" value="1"/>
</dbReference>
<comment type="caution">
    <text evidence="9">The sequence shown here is derived from an EMBL/GenBank/DDBJ whole genome shotgun (WGS) entry which is preliminary data.</text>
</comment>
<dbReference type="Proteomes" id="UP000540989">
    <property type="component" value="Unassembled WGS sequence"/>
</dbReference>
<evidence type="ECO:0000256" key="7">
    <source>
        <dbReference type="SAM" id="MobiDB-lite"/>
    </source>
</evidence>
<dbReference type="CDD" id="cd00569">
    <property type="entry name" value="HTH_Hin_like"/>
    <property type="match status" value="1"/>
</dbReference>
<dbReference type="Gene3D" id="1.10.10.60">
    <property type="entry name" value="Homeodomain-like"/>
    <property type="match status" value="1"/>
</dbReference>
<dbReference type="Gene3D" id="3.40.50.1390">
    <property type="entry name" value="Resolvase, N-terminal catalytic domain"/>
    <property type="match status" value="1"/>
</dbReference>
<dbReference type="SUPFAM" id="SSF53041">
    <property type="entry name" value="Resolvase-like"/>
    <property type="match status" value="1"/>
</dbReference>
<dbReference type="InterPro" id="IPR009057">
    <property type="entry name" value="Homeodomain-like_sf"/>
</dbReference>
<protein>
    <submittedName>
        <fullName evidence="9">DNA invertase Pin-like site-specific DNA recombinase</fullName>
    </submittedName>
</protein>
<dbReference type="GO" id="GO:0003677">
    <property type="term" value="F:DNA binding"/>
    <property type="evidence" value="ECO:0007669"/>
    <property type="project" value="UniProtKB-KW"/>
</dbReference>
<dbReference type="InterPro" id="IPR036162">
    <property type="entry name" value="Resolvase-like_N_sf"/>
</dbReference>
<keyword evidence="3" id="KW-0238">DNA-binding</keyword>
<evidence type="ECO:0000256" key="1">
    <source>
        <dbReference type="ARBA" id="ARBA00009913"/>
    </source>
</evidence>
<evidence type="ECO:0000256" key="6">
    <source>
        <dbReference type="PROSITE-ProRule" id="PRU10137"/>
    </source>
</evidence>
<feature type="active site" description="O-(5'-phospho-DNA)-serine intermediate" evidence="5 6">
    <location>
        <position position="39"/>
    </location>
</feature>
<organism evidence="9 10">
    <name type="scientific">Granulicella aggregans</name>
    <dbReference type="NCBI Taxonomy" id="474949"/>
    <lineage>
        <taxon>Bacteria</taxon>
        <taxon>Pseudomonadati</taxon>
        <taxon>Acidobacteriota</taxon>
        <taxon>Terriglobia</taxon>
        <taxon>Terriglobales</taxon>
        <taxon>Acidobacteriaceae</taxon>
        <taxon>Granulicella</taxon>
    </lineage>
</organism>
<dbReference type="InterPro" id="IPR006120">
    <property type="entry name" value="Resolvase_HTH_dom"/>
</dbReference>
<feature type="region of interest" description="Disordered" evidence="7">
    <location>
        <begin position="1"/>
        <end position="25"/>
    </location>
</feature>
<evidence type="ECO:0000313" key="10">
    <source>
        <dbReference type="Proteomes" id="UP000540989"/>
    </source>
</evidence>
<feature type="domain" description="Resolvase/invertase-type recombinase catalytic" evidence="8">
    <location>
        <begin position="31"/>
        <end position="164"/>
    </location>
</feature>
<gene>
    <name evidence="9" type="ORF">HDF16_000118</name>
</gene>
<dbReference type="AlphaFoldDB" id="A0A7W7Z8U1"/>
<comment type="similarity">
    <text evidence="1">Belongs to the site-specific recombinase resolvase family.</text>
</comment>
<dbReference type="InterPro" id="IPR050639">
    <property type="entry name" value="SSR_resolvase"/>
</dbReference>
<dbReference type="CDD" id="cd03768">
    <property type="entry name" value="SR_ResInv"/>
    <property type="match status" value="1"/>
</dbReference>
<keyword evidence="10" id="KW-1185">Reference proteome</keyword>
<dbReference type="PANTHER" id="PTHR30461:SF26">
    <property type="entry name" value="RESOLVASE HOMOLOG YNEB"/>
    <property type="match status" value="1"/>
</dbReference>
<dbReference type="PANTHER" id="PTHR30461">
    <property type="entry name" value="DNA-INVERTASE FROM LAMBDOID PROPHAGE"/>
    <property type="match status" value="1"/>
</dbReference>